<reference evidence="10" key="1">
    <citation type="submission" date="2020-10" db="EMBL/GenBank/DDBJ databases">
        <title>Mucilaginibacter mali sp. nov., isolated from rhizosphere soil of apple orchard.</title>
        <authorList>
            <person name="Lee J.-S."/>
            <person name="Kim H.S."/>
            <person name="Kim J.-S."/>
        </authorList>
    </citation>
    <scope>NUCLEOTIDE SEQUENCE</scope>
    <source>
        <strain evidence="10">KCTC 22746</strain>
    </source>
</reference>
<keyword evidence="8" id="KW-0963">Cytoplasm</keyword>
<name>A0A929KZ17_9SPHI</name>
<evidence type="ECO:0000259" key="9">
    <source>
        <dbReference type="Pfam" id="PF02224"/>
    </source>
</evidence>
<feature type="binding site" evidence="8">
    <location>
        <begin position="11"/>
        <end position="19"/>
    </location>
    <ligand>
        <name>ATP</name>
        <dbReference type="ChEBI" id="CHEBI:30616"/>
    </ligand>
</feature>
<comment type="subcellular location">
    <subcellularLocation>
        <location evidence="8">Cytoplasm</location>
    </subcellularLocation>
</comment>
<evidence type="ECO:0000256" key="1">
    <source>
        <dbReference type="ARBA" id="ARBA00009427"/>
    </source>
</evidence>
<comment type="catalytic activity">
    <reaction evidence="7 8">
        <text>CMP + ATP = CDP + ADP</text>
        <dbReference type="Rhea" id="RHEA:11600"/>
        <dbReference type="ChEBI" id="CHEBI:30616"/>
        <dbReference type="ChEBI" id="CHEBI:58069"/>
        <dbReference type="ChEBI" id="CHEBI:60377"/>
        <dbReference type="ChEBI" id="CHEBI:456216"/>
        <dbReference type="EC" id="2.7.4.25"/>
    </reaction>
</comment>
<keyword evidence="5 8" id="KW-0067">ATP-binding</keyword>
<evidence type="ECO:0000313" key="11">
    <source>
        <dbReference type="Proteomes" id="UP000622475"/>
    </source>
</evidence>
<evidence type="ECO:0000256" key="4">
    <source>
        <dbReference type="ARBA" id="ARBA00022777"/>
    </source>
</evidence>
<dbReference type="InterPro" id="IPR027417">
    <property type="entry name" value="P-loop_NTPase"/>
</dbReference>
<comment type="caution">
    <text evidence="10">The sequence shown here is derived from an EMBL/GenBank/DDBJ whole genome shotgun (WGS) entry which is preliminary data.</text>
</comment>
<dbReference type="RefSeq" id="WP_194112471.1">
    <property type="nucleotide sequence ID" value="NZ_JADFFL010000005.1"/>
</dbReference>
<dbReference type="EC" id="2.7.4.25" evidence="8"/>
<dbReference type="EMBL" id="JADFFL010000005">
    <property type="protein sequence ID" value="MBE9663257.1"/>
    <property type="molecule type" value="Genomic_DNA"/>
</dbReference>
<evidence type="ECO:0000256" key="8">
    <source>
        <dbReference type="HAMAP-Rule" id="MF_00238"/>
    </source>
</evidence>
<protein>
    <recommendedName>
        <fullName evidence="8">Cytidylate kinase</fullName>
        <shortName evidence="8">CK</shortName>
        <ecNumber evidence="8">2.7.4.25</ecNumber>
    </recommendedName>
    <alternativeName>
        <fullName evidence="8">Cytidine monophosphate kinase</fullName>
        <shortName evidence="8">CMP kinase</shortName>
    </alternativeName>
</protein>
<dbReference type="GO" id="GO:0005829">
    <property type="term" value="C:cytosol"/>
    <property type="evidence" value="ECO:0007669"/>
    <property type="project" value="TreeGrafter"/>
</dbReference>
<dbReference type="AlphaFoldDB" id="A0A929KZ17"/>
<dbReference type="InterPro" id="IPR011994">
    <property type="entry name" value="Cytidylate_kinase_dom"/>
</dbReference>
<comment type="catalytic activity">
    <reaction evidence="6 8">
        <text>dCMP + ATP = dCDP + ADP</text>
        <dbReference type="Rhea" id="RHEA:25094"/>
        <dbReference type="ChEBI" id="CHEBI:30616"/>
        <dbReference type="ChEBI" id="CHEBI:57566"/>
        <dbReference type="ChEBI" id="CHEBI:58593"/>
        <dbReference type="ChEBI" id="CHEBI:456216"/>
        <dbReference type="EC" id="2.7.4.25"/>
    </reaction>
</comment>
<dbReference type="GO" id="GO:0015949">
    <property type="term" value="P:nucleobase-containing small molecule interconversion"/>
    <property type="evidence" value="ECO:0007669"/>
    <property type="project" value="TreeGrafter"/>
</dbReference>
<dbReference type="PANTHER" id="PTHR21299">
    <property type="entry name" value="CYTIDYLATE KINASE/PANTOATE-BETA-ALANINE LIGASE"/>
    <property type="match status" value="1"/>
</dbReference>
<dbReference type="GO" id="GO:0036431">
    <property type="term" value="F:dCMP kinase activity"/>
    <property type="evidence" value="ECO:0007669"/>
    <property type="project" value="InterPro"/>
</dbReference>
<dbReference type="Gene3D" id="3.40.50.300">
    <property type="entry name" value="P-loop containing nucleotide triphosphate hydrolases"/>
    <property type="match status" value="1"/>
</dbReference>
<dbReference type="InterPro" id="IPR003136">
    <property type="entry name" value="Cytidylate_kin"/>
</dbReference>
<evidence type="ECO:0000256" key="6">
    <source>
        <dbReference type="ARBA" id="ARBA00047615"/>
    </source>
</evidence>
<keyword evidence="11" id="KW-1185">Reference proteome</keyword>
<keyword evidence="3 8" id="KW-0547">Nucleotide-binding</keyword>
<evidence type="ECO:0000256" key="3">
    <source>
        <dbReference type="ARBA" id="ARBA00022741"/>
    </source>
</evidence>
<evidence type="ECO:0000313" key="10">
    <source>
        <dbReference type="EMBL" id="MBE9663257.1"/>
    </source>
</evidence>
<dbReference type="Pfam" id="PF02224">
    <property type="entry name" value="Cytidylate_kin"/>
    <property type="match status" value="1"/>
</dbReference>
<dbReference type="HAMAP" id="MF_00238">
    <property type="entry name" value="Cytidyl_kinase_type1"/>
    <property type="match status" value="1"/>
</dbReference>
<evidence type="ECO:0000256" key="7">
    <source>
        <dbReference type="ARBA" id="ARBA00048478"/>
    </source>
</evidence>
<sequence length="225" mass="25591">MSNNIVVAIDGYSSCGKSTLAKALAKKLHFIFVDSGAMYRAVTLYFIRNNVDLHNHDQIAAALKDIHLNFHSRDYQTHITLNDEEVSAEIRLMPVSDNVSAVSAIKEVRVEMVKQQQRMGRSKNIVMDGRDIGTVVFPNAQVKLFMTADPKIRAERRFKELSPQNPQITMEEVFENLAHRDYADTTREESPLTRADDAIILDNTDLTPEEQLQFALDKIEPFLKK</sequence>
<comment type="similarity">
    <text evidence="1 8">Belongs to the cytidylate kinase family. Type 1 subfamily.</text>
</comment>
<dbReference type="Proteomes" id="UP000622475">
    <property type="component" value="Unassembled WGS sequence"/>
</dbReference>
<keyword evidence="2 8" id="KW-0808">Transferase</keyword>
<evidence type="ECO:0000256" key="5">
    <source>
        <dbReference type="ARBA" id="ARBA00022840"/>
    </source>
</evidence>
<keyword evidence="4 8" id="KW-0418">Kinase</keyword>
<dbReference type="CDD" id="cd02020">
    <property type="entry name" value="CMPK"/>
    <property type="match status" value="1"/>
</dbReference>
<feature type="domain" description="Cytidylate kinase" evidence="9">
    <location>
        <begin position="7"/>
        <end position="219"/>
    </location>
</feature>
<dbReference type="SUPFAM" id="SSF52540">
    <property type="entry name" value="P-loop containing nucleoside triphosphate hydrolases"/>
    <property type="match status" value="1"/>
</dbReference>
<dbReference type="GO" id="GO:0005524">
    <property type="term" value="F:ATP binding"/>
    <property type="evidence" value="ECO:0007669"/>
    <property type="project" value="UniProtKB-UniRule"/>
</dbReference>
<proteinExistence type="inferred from homology"/>
<organism evidence="10 11">
    <name type="scientific">Mucilaginibacter myungsuensis</name>
    <dbReference type="NCBI Taxonomy" id="649104"/>
    <lineage>
        <taxon>Bacteria</taxon>
        <taxon>Pseudomonadati</taxon>
        <taxon>Bacteroidota</taxon>
        <taxon>Sphingobacteriia</taxon>
        <taxon>Sphingobacteriales</taxon>
        <taxon>Sphingobacteriaceae</taxon>
        <taxon>Mucilaginibacter</taxon>
    </lineage>
</organism>
<accession>A0A929KZ17</accession>
<evidence type="ECO:0000256" key="2">
    <source>
        <dbReference type="ARBA" id="ARBA00022679"/>
    </source>
</evidence>
<gene>
    <name evidence="8" type="primary">cmk</name>
    <name evidence="10" type="ORF">IRJ16_15315</name>
</gene>
<dbReference type="PANTHER" id="PTHR21299:SF2">
    <property type="entry name" value="CYTIDYLATE KINASE"/>
    <property type="match status" value="1"/>
</dbReference>
<dbReference type="NCBIfam" id="TIGR00017">
    <property type="entry name" value="cmk"/>
    <property type="match status" value="1"/>
</dbReference>
<dbReference type="GO" id="GO:0006220">
    <property type="term" value="P:pyrimidine nucleotide metabolic process"/>
    <property type="evidence" value="ECO:0007669"/>
    <property type="project" value="UniProtKB-UniRule"/>
</dbReference>